<keyword evidence="6 12" id="KW-0620">Polyamine biosynthesis</keyword>
<dbReference type="InterPro" id="IPR018166">
    <property type="entry name" value="S-AdoMet_deCO2ase_CS"/>
</dbReference>
<dbReference type="InterPro" id="IPR016067">
    <property type="entry name" value="S-AdoMet_deCO2ase_core"/>
</dbReference>
<proteinExistence type="inferred from homology"/>
<evidence type="ECO:0000256" key="15">
    <source>
        <dbReference type="PIRSR" id="PIRSR001355-3"/>
    </source>
</evidence>
<keyword evidence="10 12" id="KW-0670">Pyruvate</keyword>
<feature type="binding site" evidence="14">
    <location>
        <position position="64"/>
    </location>
    <ligand>
        <name>substrate</name>
    </ligand>
</feature>
<keyword evidence="9 12" id="KW-0704">Schiff base</keyword>
<dbReference type="InterPro" id="IPR048283">
    <property type="entry name" value="AdoMetDC-like"/>
</dbReference>
<comment type="cofactor">
    <cofactor evidence="12">
        <name>pyruvate</name>
        <dbReference type="ChEBI" id="CHEBI:15361"/>
    </cofactor>
    <text evidence="12">Binds 1 pyruvoyl group covalently per subunit.</text>
</comment>
<evidence type="ECO:0000256" key="3">
    <source>
        <dbReference type="ARBA" id="ARBA00022691"/>
    </source>
</evidence>
<organism evidence="18 19">
    <name type="scientific">Lupinus albus</name>
    <name type="common">White lupine</name>
    <name type="synonym">Lupinus termis</name>
    <dbReference type="NCBI Taxonomy" id="3870"/>
    <lineage>
        <taxon>Eukaryota</taxon>
        <taxon>Viridiplantae</taxon>
        <taxon>Streptophyta</taxon>
        <taxon>Embryophyta</taxon>
        <taxon>Tracheophyta</taxon>
        <taxon>Spermatophyta</taxon>
        <taxon>Magnoliopsida</taxon>
        <taxon>eudicotyledons</taxon>
        <taxon>Gunneridae</taxon>
        <taxon>Pentapetalae</taxon>
        <taxon>rosids</taxon>
        <taxon>fabids</taxon>
        <taxon>Fabales</taxon>
        <taxon>Fabaceae</taxon>
        <taxon>Papilionoideae</taxon>
        <taxon>50 kb inversion clade</taxon>
        <taxon>genistoids sensu lato</taxon>
        <taxon>core genistoids</taxon>
        <taxon>Genisteae</taxon>
        <taxon>Lupinus</taxon>
    </lineage>
</organism>
<evidence type="ECO:0000313" key="19">
    <source>
        <dbReference type="Proteomes" id="UP000447434"/>
    </source>
</evidence>
<dbReference type="SUPFAM" id="SSF56276">
    <property type="entry name" value="S-adenosylmethionine decarboxylase"/>
    <property type="match status" value="1"/>
</dbReference>
<feature type="chain" id="PRO_5042321127" description="S-adenosylmethionine decarboxylase beta chain" evidence="17">
    <location>
        <begin position="1"/>
        <end position="64"/>
    </location>
</feature>
<dbReference type="GO" id="GO:0006597">
    <property type="term" value="P:spermine biosynthetic process"/>
    <property type="evidence" value="ECO:0007669"/>
    <property type="project" value="InterPro"/>
</dbReference>
<dbReference type="InterPro" id="IPR001985">
    <property type="entry name" value="S-AdoMet_decarboxylase_euk"/>
</dbReference>
<comment type="caution">
    <text evidence="18">The sequence shown here is derived from an EMBL/GenBank/DDBJ whole genome shotgun (WGS) entry which is preliminary data.</text>
</comment>
<dbReference type="Pfam" id="PF01536">
    <property type="entry name" value="SAM_decarbox"/>
    <property type="match status" value="1"/>
</dbReference>
<comment type="catalytic activity">
    <reaction evidence="11 12">
        <text>S-adenosyl-L-methionine + H(+) = S-adenosyl 3-(methylsulfanyl)propylamine + CO2</text>
        <dbReference type="Rhea" id="RHEA:15981"/>
        <dbReference type="ChEBI" id="CHEBI:15378"/>
        <dbReference type="ChEBI" id="CHEBI:16526"/>
        <dbReference type="ChEBI" id="CHEBI:57443"/>
        <dbReference type="ChEBI" id="CHEBI:59789"/>
        <dbReference type="EC" id="4.1.1.50"/>
    </reaction>
</comment>
<evidence type="ECO:0000256" key="16">
    <source>
        <dbReference type="PIRSR" id="PIRSR001355-4"/>
    </source>
</evidence>
<dbReference type="EC" id="4.1.1.50" evidence="12"/>
<dbReference type="PROSITE" id="PS01336">
    <property type="entry name" value="ADOMETDC"/>
    <property type="match status" value="1"/>
</dbReference>
<dbReference type="AlphaFoldDB" id="A0A6A5PCI3"/>
<dbReference type="OrthoDB" id="1068353at2759"/>
<reference evidence="19" key="1">
    <citation type="journal article" date="2020" name="Nat. Commun.">
        <title>Genome sequence of the cluster root forming white lupin.</title>
        <authorList>
            <person name="Hufnagel B."/>
            <person name="Marques A."/>
            <person name="Soriano A."/>
            <person name="Marques L."/>
            <person name="Divol F."/>
            <person name="Doumas P."/>
            <person name="Sallet E."/>
            <person name="Mancinotti D."/>
            <person name="Carrere S."/>
            <person name="Marande W."/>
            <person name="Arribat S."/>
            <person name="Keller J."/>
            <person name="Huneau C."/>
            <person name="Blein T."/>
            <person name="Aime D."/>
            <person name="Laguerre M."/>
            <person name="Taylor J."/>
            <person name="Schubert V."/>
            <person name="Nelson M."/>
            <person name="Geu-Flores F."/>
            <person name="Crespi M."/>
            <person name="Gallardo-Guerrero K."/>
            <person name="Delaux P.-M."/>
            <person name="Salse J."/>
            <person name="Berges H."/>
            <person name="Guyot R."/>
            <person name="Gouzy J."/>
            <person name="Peret B."/>
        </authorList>
    </citation>
    <scope>NUCLEOTIDE SEQUENCE [LARGE SCALE GENOMIC DNA]</scope>
    <source>
        <strain evidence="19">cv. Amiga</strain>
    </source>
</reference>
<evidence type="ECO:0000256" key="6">
    <source>
        <dbReference type="ARBA" id="ARBA00023115"/>
    </source>
</evidence>
<evidence type="ECO:0000256" key="5">
    <source>
        <dbReference type="ARBA" id="ARBA00023066"/>
    </source>
</evidence>
<dbReference type="EMBL" id="WOCE01000015">
    <property type="protein sequence ID" value="KAE9599027.1"/>
    <property type="molecule type" value="Genomic_DNA"/>
</dbReference>
<dbReference type="PANTHER" id="PTHR11570:SF38">
    <property type="entry name" value="S-ADENOSYLMETHIONINE DECARBOXYLASE PROENZYME 4"/>
    <property type="match status" value="1"/>
</dbReference>
<feature type="active site" description="Proton acceptor; for processing activity" evidence="13">
    <location>
        <position position="285"/>
    </location>
</feature>
<dbReference type="UniPathway" id="UPA00331">
    <property type="reaction ID" value="UER00451"/>
</dbReference>
<gene>
    <name evidence="18" type="ORF">Lalb_Chr15g0087221</name>
</gene>
<feature type="chain" id="PRO_5042321126" description="S-adenosylmethionine decarboxylase alpha chain" evidence="17">
    <location>
        <begin position="65"/>
        <end position="389"/>
    </location>
</feature>
<dbReference type="FunFam" id="3.30.360.50:FF:000001">
    <property type="entry name" value="S-adenosylmethionine decarboxylase proenzyme"/>
    <property type="match status" value="1"/>
</dbReference>
<accession>A0A6A5PCI3</accession>
<keyword evidence="16" id="KW-0068">Autocatalytic cleavage</keyword>
<evidence type="ECO:0000256" key="1">
    <source>
        <dbReference type="ARBA" id="ARBA00004911"/>
    </source>
</evidence>
<evidence type="ECO:0000256" key="9">
    <source>
        <dbReference type="ARBA" id="ARBA00023270"/>
    </source>
</evidence>
<feature type="active site" description="Proton donor; for catalytic activity" evidence="13">
    <location>
        <position position="79"/>
    </location>
</feature>
<keyword evidence="4 12" id="KW-0210">Decarboxylase</keyword>
<evidence type="ECO:0000256" key="7">
    <source>
        <dbReference type="ARBA" id="ARBA00023145"/>
    </source>
</evidence>
<dbReference type="Proteomes" id="UP000447434">
    <property type="component" value="Chromosome 15"/>
</dbReference>
<name>A0A6A5PCI3_LUPAL</name>
<dbReference type="Gene3D" id="3.30.360.50">
    <property type="entry name" value="S-adenosylmethionine decarboxylase"/>
    <property type="match status" value="1"/>
</dbReference>
<feature type="binding site" evidence="14">
    <location>
        <position position="6"/>
    </location>
    <ligand>
        <name>substrate</name>
    </ligand>
</feature>
<evidence type="ECO:0000256" key="17">
    <source>
        <dbReference type="PIRSR" id="PIRSR001355-5"/>
    </source>
</evidence>
<dbReference type="PANTHER" id="PTHR11570">
    <property type="entry name" value="S-ADENOSYLMETHIONINE DECARBOXYLASE"/>
    <property type="match status" value="1"/>
</dbReference>
<evidence type="ECO:0000256" key="4">
    <source>
        <dbReference type="ARBA" id="ARBA00022793"/>
    </source>
</evidence>
<evidence type="ECO:0000256" key="10">
    <source>
        <dbReference type="ARBA" id="ARBA00023317"/>
    </source>
</evidence>
<keyword evidence="3 12" id="KW-0949">S-adenosyl-L-methionine</keyword>
<evidence type="ECO:0000256" key="2">
    <source>
        <dbReference type="ARBA" id="ARBA00008466"/>
    </source>
</evidence>
<keyword evidence="7 12" id="KW-0865">Zymogen</keyword>
<dbReference type="PIRSF" id="PIRSF001355">
    <property type="entry name" value="S-AdenosylMet_decarboxylase"/>
    <property type="match status" value="1"/>
</dbReference>
<evidence type="ECO:0000256" key="8">
    <source>
        <dbReference type="ARBA" id="ARBA00023239"/>
    </source>
</evidence>
<evidence type="ECO:0000256" key="13">
    <source>
        <dbReference type="PIRSR" id="PIRSR001355-1"/>
    </source>
</evidence>
<feature type="binding site" evidence="14">
    <location>
        <position position="266"/>
    </location>
    <ligand>
        <name>substrate</name>
    </ligand>
</feature>
<dbReference type="Gene3D" id="3.60.90.10">
    <property type="entry name" value="S-adenosylmethionine decarboxylase"/>
    <property type="match status" value="1"/>
</dbReference>
<feature type="modified residue" description="Pyruvic acid (Ser); by autocatalysis" evidence="15">
    <location>
        <position position="65"/>
    </location>
</feature>
<evidence type="ECO:0000256" key="12">
    <source>
        <dbReference type="PIRNR" id="PIRNR001355"/>
    </source>
</evidence>
<feature type="active site" description="Proton acceptor; for processing activity" evidence="13">
    <location>
        <position position="272"/>
    </location>
</feature>
<feature type="binding site" evidence="14">
    <location>
        <position position="289"/>
    </location>
    <ligand>
        <name>substrate</name>
    </ligand>
</feature>
<protein>
    <recommendedName>
        <fullName evidence="12">S-adenosylmethionine decarboxylase proenzyme</fullName>
        <ecNumber evidence="12">4.1.1.50</ecNumber>
    </recommendedName>
</protein>
<evidence type="ECO:0000313" key="18">
    <source>
        <dbReference type="EMBL" id="KAE9599027.1"/>
    </source>
</evidence>
<dbReference type="GO" id="GO:0004014">
    <property type="term" value="F:adenosylmethionine decarboxylase activity"/>
    <property type="evidence" value="ECO:0007669"/>
    <property type="project" value="UniProtKB-EC"/>
</dbReference>
<comment type="similarity">
    <text evidence="2 12">Belongs to the eukaryotic AdoMetDC family.</text>
</comment>
<sequence>MALSGFEGFEKRLELHFFGDDPTIMKLGLRKLDFDFIQQTLEAVQCTVVSAVGNSYFDAYVLSESSLFVYPTKIIIKTCGTTQLLKSISPLTYFANQQLGLTPFSCRYTRGSFIFPNSQPFPHTSFNDEVTILEQTIPSNLSYRKSSIMPSKSSSHAWHVFTAVADTNHYSFRSKWKTSDSSNHSHNDISSNTMNACKSYPTNKNKSSSSSYTIEICMTDLDPILAHNFFRRPYDGKTGDSAGKEMTELTGIHEIKKEALICDFAFDPCGYSMNSMHGEWYSTIHVTPEDGFSYASFECIGTMDDDNVNIVHMLRKVVQIFRPGTMTVSTTTTSFSECNNELWTRVVAGAVENLGLKCRSCAMDYFPEAGSVVFQTFSAIRRKNVMFAS</sequence>
<dbReference type="GO" id="GO:0008295">
    <property type="term" value="P:spermidine biosynthetic process"/>
    <property type="evidence" value="ECO:0007669"/>
    <property type="project" value="UniProtKB-KW"/>
</dbReference>
<keyword evidence="19" id="KW-1185">Reference proteome</keyword>
<keyword evidence="8 12" id="KW-0456">Lyase</keyword>
<keyword evidence="5 12" id="KW-0745">Spermidine biosynthesis</keyword>
<feature type="site" description="Cleavage (non-hydrolytic); by autolysis" evidence="16">
    <location>
        <begin position="64"/>
        <end position="65"/>
    </location>
</feature>
<evidence type="ECO:0000256" key="14">
    <source>
        <dbReference type="PIRSR" id="PIRSR001355-2"/>
    </source>
</evidence>
<evidence type="ECO:0000256" key="11">
    <source>
        <dbReference type="ARBA" id="ARBA00048112"/>
    </source>
</evidence>
<comment type="pathway">
    <text evidence="1 12">Amine and polyamine biosynthesis; S-adenosylmethioninamine biosynthesis; S-adenosylmethioninamine from S-adenosyl-L-methionine: step 1/1.</text>
</comment>
<feature type="active site" description="Schiff-base intermediate with substrate; via pyruvic acid" evidence="13">
    <location>
        <position position="65"/>
    </location>
</feature>
<dbReference type="GO" id="GO:0005829">
    <property type="term" value="C:cytosol"/>
    <property type="evidence" value="ECO:0007669"/>
    <property type="project" value="TreeGrafter"/>
</dbReference>